<dbReference type="Proteomes" id="UP000315525">
    <property type="component" value="Unassembled WGS sequence"/>
</dbReference>
<protein>
    <submittedName>
        <fullName evidence="2">YdcF family protein</fullName>
    </submittedName>
</protein>
<dbReference type="CDD" id="cd06259">
    <property type="entry name" value="YdcF-like"/>
    <property type="match status" value="1"/>
</dbReference>
<comment type="caution">
    <text evidence="2">The sequence shown here is derived from an EMBL/GenBank/DDBJ whole genome shotgun (WGS) entry which is preliminary data.</text>
</comment>
<name>A0A523UUZ6_UNCT6</name>
<evidence type="ECO:0000313" key="3">
    <source>
        <dbReference type="Proteomes" id="UP000315525"/>
    </source>
</evidence>
<dbReference type="InterPro" id="IPR051599">
    <property type="entry name" value="Cell_Envelope_Assoc"/>
</dbReference>
<sequence>MSEGKPRGEETLQNPNKILKWALKAAPVCDLLLDPLCRLYEIREALPSTADCIVGLAAGLYSDGTASPMTRAVAERCVSLYLNGLAGHLIFTGGCNANSITEAKAMSRIAVTMGVPQKRISLEENSTRTHHHPPRV</sequence>
<organism evidence="2 3">
    <name type="scientific">candidate division TA06 bacterium</name>
    <dbReference type="NCBI Taxonomy" id="2250710"/>
    <lineage>
        <taxon>Bacteria</taxon>
        <taxon>Bacteria division TA06</taxon>
    </lineage>
</organism>
<evidence type="ECO:0000313" key="2">
    <source>
        <dbReference type="EMBL" id="TET46300.1"/>
    </source>
</evidence>
<dbReference type="AlphaFoldDB" id="A0A523UUZ6"/>
<dbReference type="Gene3D" id="3.40.50.620">
    <property type="entry name" value="HUPs"/>
    <property type="match status" value="1"/>
</dbReference>
<reference evidence="2 3" key="1">
    <citation type="submission" date="2019-03" db="EMBL/GenBank/DDBJ databases">
        <title>Metabolic potential of uncultured bacteria and archaea associated with petroleum seepage in deep-sea sediments.</title>
        <authorList>
            <person name="Dong X."/>
            <person name="Hubert C."/>
        </authorList>
    </citation>
    <scope>NUCLEOTIDE SEQUENCE [LARGE SCALE GENOMIC DNA]</scope>
    <source>
        <strain evidence="2">E44_bin18</strain>
    </source>
</reference>
<dbReference type="Pfam" id="PF02698">
    <property type="entry name" value="DUF218"/>
    <property type="match status" value="1"/>
</dbReference>
<dbReference type="PANTHER" id="PTHR30336:SF20">
    <property type="entry name" value="DUF218 DOMAIN-CONTAINING PROTEIN"/>
    <property type="match status" value="1"/>
</dbReference>
<feature type="domain" description="DUF218" evidence="1">
    <location>
        <begin position="51"/>
        <end position="130"/>
    </location>
</feature>
<dbReference type="GO" id="GO:0005886">
    <property type="term" value="C:plasma membrane"/>
    <property type="evidence" value="ECO:0007669"/>
    <property type="project" value="TreeGrafter"/>
</dbReference>
<dbReference type="PANTHER" id="PTHR30336">
    <property type="entry name" value="INNER MEMBRANE PROTEIN, PROBABLE PERMEASE"/>
    <property type="match status" value="1"/>
</dbReference>
<gene>
    <name evidence="2" type="ORF">E3J62_04625</name>
</gene>
<feature type="non-terminal residue" evidence="2">
    <location>
        <position position="136"/>
    </location>
</feature>
<evidence type="ECO:0000259" key="1">
    <source>
        <dbReference type="Pfam" id="PF02698"/>
    </source>
</evidence>
<dbReference type="InterPro" id="IPR003848">
    <property type="entry name" value="DUF218"/>
</dbReference>
<proteinExistence type="predicted"/>
<dbReference type="InterPro" id="IPR014729">
    <property type="entry name" value="Rossmann-like_a/b/a_fold"/>
</dbReference>
<accession>A0A523UUZ6</accession>
<dbReference type="EMBL" id="SOJN01000059">
    <property type="protein sequence ID" value="TET46300.1"/>
    <property type="molecule type" value="Genomic_DNA"/>
</dbReference>